<dbReference type="EnsemblMetazoa" id="ASIC000525-RA">
    <property type="protein sequence ID" value="ASIC000525-PA"/>
    <property type="gene ID" value="ASIC000525"/>
</dbReference>
<name>A0A084VA76_ANOSI</name>
<evidence type="ECO:0000313" key="2">
    <source>
        <dbReference type="EMBL" id="KFB34870.1"/>
    </source>
</evidence>
<proteinExistence type="predicted"/>
<accession>A0A084VA76</accession>
<feature type="region of interest" description="Disordered" evidence="1">
    <location>
        <begin position="21"/>
        <end position="77"/>
    </location>
</feature>
<evidence type="ECO:0000313" key="4">
    <source>
        <dbReference type="Proteomes" id="UP000030765"/>
    </source>
</evidence>
<organism evidence="2">
    <name type="scientific">Anopheles sinensis</name>
    <name type="common">Mosquito</name>
    <dbReference type="NCBI Taxonomy" id="74873"/>
    <lineage>
        <taxon>Eukaryota</taxon>
        <taxon>Metazoa</taxon>
        <taxon>Ecdysozoa</taxon>
        <taxon>Arthropoda</taxon>
        <taxon>Hexapoda</taxon>
        <taxon>Insecta</taxon>
        <taxon>Pterygota</taxon>
        <taxon>Neoptera</taxon>
        <taxon>Endopterygota</taxon>
        <taxon>Diptera</taxon>
        <taxon>Nematocera</taxon>
        <taxon>Culicoidea</taxon>
        <taxon>Culicidae</taxon>
        <taxon>Anophelinae</taxon>
        <taxon>Anopheles</taxon>
    </lineage>
</organism>
<dbReference type="AlphaFoldDB" id="A0A084VA76"/>
<dbReference type="VEuPathDB" id="VectorBase:ASIC000525"/>
<feature type="compositionally biased region" description="Basic and acidic residues" evidence="1">
    <location>
        <begin position="28"/>
        <end position="44"/>
    </location>
</feature>
<feature type="region of interest" description="Disordered" evidence="1">
    <location>
        <begin position="89"/>
        <end position="117"/>
    </location>
</feature>
<sequence length="117" mass="12588">MLPVSKELVSLSGNILFLPDAKLPFSRGHPERNDPDGPEKDGVLSDRSSSVMHVFGDHHHTEPSDEGASVENFPEFESEHPFAPVSSVRISSPLRSEPSGKDPWAGPFLASGDGLLS</sequence>
<evidence type="ECO:0000256" key="1">
    <source>
        <dbReference type="SAM" id="MobiDB-lite"/>
    </source>
</evidence>
<dbReference type="EMBL" id="ATLV01002706">
    <property type="status" value="NOT_ANNOTATED_CDS"/>
    <property type="molecule type" value="Genomic_DNA"/>
</dbReference>
<gene>
    <name evidence="2" type="ORF">ZHAS_00000525</name>
</gene>
<dbReference type="EMBL" id="KE524082">
    <property type="protein sequence ID" value="KFB34870.1"/>
    <property type="molecule type" value="Genomic_DNA"/>
</dbReference>
<reference evidence="3" key="2">
    <citation type="submission" date="2020-05" db="UniProtKB">
        <authorList>
            <consortium name="EnsemblMetazoa"/>
        </authorList>
    </citation>
    <scope>IDENTIFICATION</scope>
</reference>
<dbReference type="Proteomes" id="UP000030765">
    <property type="component" value="Unassembled WGS sequence"/>
</dbReference>
<keyword evidence="4" id="KW-1185">Reference proteome</keyword>
<reference evidence="2 4" key="1">
    <citation type="journal article" date="2014" name="BMC Genomics">
        <title>Genome sequence of Anopheles sinensis provides insight into genetics basis of mosquito competence for malaria parasites.</title>
        <authorList>
            <person name="Zhou D."/>
            <person name="Zhang D."/>
            <person name="Ding G."/>
            <person name="Shi L."/>
            <person name="Hou Q."/>
            <person name="Ye Y."/>
            <person name="Xu Y."/>
            <person name="Zhou H."/>
            <person name="Xiong C."/>
            <person name="Li S."/>
            <person name="Yu J."/>
            <person name="Hong S."/>
            <person name="Yu X."/>
            <person name="Zou P."/>
            <person name="Chen C."/>
            <person name="Chang X."/>
            <person name="Wang W."/>
            <person name="Lv Y."/>
            <person name="Sun Y."/>
            <person name="Ma L."/>
            <person name="Shen B."/>
            <person name="Zhu C."/>
        </authorList>
    </citation>
    <scope>NUCLEOTIDE SEQUENCE [LARGE SCALE GENOMIC DNA]</scope>
</reference>
<evidence type="ECO:0000313" key="3">
    <source>
        <dbReference type="EnsemblMetazoa" id="ASIC000525-PA"/>
    </source>
</evidence>
<protein>
    <submittedName>
        <fullName evidence="2 3">Uncharacterized protein</fullName>
    </submittedName>
</protein>